<protein>
    <recommendedName>
        <fullName evidence="2">PSP proline-rich domain-containing protein</fullName>
    </recommendedName>
</protein>
<dbReference type="Pfam" id="PF04037">
    <property type="entry name" value="DUF382"/>
    <property type="match status" value="1"/>
</dbReference>
<name>A0A6T6D0Q9_9RHOD</name>
<dbReference type="EMBL" id="HBGH01018292">
    <property type="protein sequence ID" value="CAD9238071.1"/>
    <property type="molecule type" value="Transcribed_RNA"/>
</dbReference>
<dbReference type="GO" id="GO:0005634">
    <property type="term" value="C:nucleus"/>
    <property type="evidence" value="ECO:0007669"/>
    <property type="project" value="InterPro"/>
</dbReference>
<dbReference type="SMART" id="SM00581">
    <property type="entry name" value="PSP"/>
    <property type="match status" value="1"/>
</dbReference>
<proteinExistence type="predicted"/>
<reference evidence="3" key="1">
    <citation type="submission" date="2021-01" db="EMBL/GenBank/DDBJ databases">
        <authorList>
            <person name="Corre E."/>
            <person name="Pelletier E."/>
            <person name="Niang G."/>
            <person name="Scheremetjew M."/>
            <person name="Finn R."/>
            <person name="Kale V."/>
            <person name="Holt S."/>
            <person name="Cochrane G."/>
            <person name="Meng A."/>
            <person name="Brown T."/>
            <person name="Cohen L."/>
        </authorList>
    </citation>
    <scope>NUCLEOTIDE SEQUENCE</scope>
    <source>
        <strain evidence="3">SAG 36.94</strain>
    </source>
</reference>
<dbReference type="InterPro" id="IPR006568">
    <property type="entry name" value="PSP_pro-rich"/>
</dbReference>
<feature type="domain" description="PSP proline-rich" evidence="2">
    <location>
        <begin position="206"/>
        <end position="260"/>
    </location>
</feature>
<feature type="region of interest" description="Disordered" evidence="1">
    <location>
        <begin position="400"/>
        <end position="420"/>
    </location>
</feature>
<evidence type="ECO:0000256" key="1">
    <source>
        <dbReference type="SAM" id="MobiDB-lite"/>
    </source>
</evidence>
<evidence type="ECO:0000313" key="4">
    <source>
        <dbReference type="EMBL" id="CAD9238071.1"/>
    </source>
</evidence>
<dbReference type="EMBL" id="HBGH01018281">
    <property type="protein sequence ID" value="CAD9238064.1"/>
    <property type="molecule type" value="Transcribed_RNA"/>
</dbReference>
<evidence type="ECO:0000259" key="2">
    <source>
        <dbReference type="SMART" id="SM00581"/>
    </source>
</evidence>
<feature type="compositionally biased region" description="Basic residues" evidence="1">
    <location>
        <begin position="48"/>
        <end position="59"/>
    </location>
</feature>
<feature type="compositionally biased region" description="Basic and acidic residues" evidence="1">
    <location>
        <begin position="10"/>
        <end position="22"/>
    </location>
</feature>
<gene>
    <name evidence="3" type="ORF">CCAE0312_LOCUS10166</name>
    <name evidence="4" type="ORF">CCAE0312_LOCUS10173</name>
</gene>
<dbReference type="PANTHER" id="PTHR12785:SF6">
    <property type="entry name" value="SPLICING FACTOR 3B SUBUNIT 2"/>
    <property type="match status" value="1"/>
</dbReference>
<sequence>MVGVSGKNLEGNRESLPKRPDSREDEETRDDTSELDEREDVDEDAARKRLTQKLTRRQRKEASRIAISRLKALVPRPDVVEQWDNSATDPFLLTHIKSLSKTVPVPSHWRQKRAYLQNKRGMEKRPFVLPAFIQETGIGTVRDAYHEMEKQKSLKQQQRDRIRPKMGKTDIDYQILHDAFFKFQTPPTMTRHGQLYYELKELEPQREGMRPGVLSPSLRAALGMEDTRSPPPWLINMQRNGPPPAYPNLKIPGLNAPIPPGASFGYQPGGWGKPPVDANGFPLFGDVLGTGANDERLDAAFSLPLNQKAFLWGSLAQPGDDMDDFDQDEDANGGLEDLEVRAAGVGAEQSVIGMESTMTVALPEGLQTPALPEQIDLRKRLASDTPIPSGKNLYQVLEPTEAKTPGPGLLQSRKAYKGMS</sequence>
<dbReference type="InterPro" id="IPR052584">
    <property type="entry name" value="U2_snRNP_Complex_Component"/>
</dbReference>
<dbReference type="Pfam" id="PF04046">
    <property type="entry name" value="PSP"/>
    <property type="match status" value="1"/>
</dbReference>
<evidence type="ECO:0000313" key="3">
    <source>
        <dbReference type="EMBL" id="CAD9238064.1"/>
    </source>
</evidence>
<organism evidence="3">
    <name type="scientific">Compsopogon caeruleus</name>
    <dbReference type="NCBI Taxonomy" id="31354"/>
    <lineage>
        <taxon>Eukaryota</taxon>
        <taxon>Rhodophyta</taxon>
        <taxon>Compsopogonophyceae</taxon>
        <taxon>Compsopogonales</taxon>
        <taxon>Compsopogonaceae</taxon>
        <taxon>Compsopogon</taxon>
    </lineage>
</organism>
<dbReference type="InterPro" id="IPR007180">
    <property type="entry name" value="DUF382"/>
</dbReference>
<feature type="region of interest" description="Disordered" evidence="1">
    <location>
        <begin position="1"/>
        <end position="61"/>
    </location>
</feature>
<feature type="compositionally biased region" description="Acidic residues" evidence="1">
    <location>
        <begin position="23"/>
        <end position="43"/>
    </location>
</feature>
<accession>A0A6T6D0Q9</accession>
<dbReference type="PANTHER" id="PTHR12785">
    <property type="entry name" value="SPLICING FACTOR 3B"/>
    <property type="match status" value="1"/>
</dbReference>
<dbReference type="AlphaFoldDB" id="A0A6T6D0Q9"/>